<dbReference type="EMBL" id="FNQB01000002">
    <property type="protein sequence ID" value="SDZ32604.1"/>
    <property type="molecule type" value="Genomic_DNA"/>
</dbReference>
<organism evidence="2 3">
    <name type="scientific">Asanoa ishikariensis</name>
    <dbReference type="NCBI Taxonomy" id="137265"/>
    <lineage>
        <taxon>Bacteria</taxon>
        <taxon>Bacillati</taxon>
        <taxon>Actinomycetota</taxon>
        <taxon>Actinomycetes</taxon>
        <taxon>Micromonosporales</taxon>
        <taxon>Micromonosporaceae</taxon>
        <taxon>Asanoa</taxon>
    </lineage>
</organism>
<accession>A0A1H3S3Y6</accession>
<dbReference type="Pfam" id="PF06283">
    <property type="entry name" value="ThuA"/>
    <property type="match status" value="1"/>
</dbReference>
<dbReference type="AlphaFoldDB" id="A0A1H3S3Y6"/>
<proteinExistence type="predicted"/>
<evidence type="ECO:0000313" key="3">
    <source>
        <dbReference type="Proteomes" id="UP000199632"/>
    </source>
</evidence>
<evidence type="ECO:0000313" key="2">
    <source>
        <dbReference type="EMBL" id="SDZ32604.1"/>
    </source>
</evidence>
<dbReference type="Proteomes" id="UP000199632">
    <property type="component" value="Unassembled WGS sequence"/>
</dbReference>
<dbReference type="Gene3D" id="3.40.50.880">
    <property type="match status" value="1"/>
</dbReference>
<evidence type="ECO:0000259" key="1">
    <source>
        <dbReference type="Pfam" id="PF06283"/>
    </source>
</evidence>
<dbReference type="PANTHER" id="PTHR40469:SF2">
    <property type="entry name" value="GALACTOSE-BINDING DOMAIN-LIKE SUPERFAMILY PROTEIN"/>
    <property type="match status" value="1"/>
</dbReference>
<dbReference type="SUPFAM" id="SSF52317">
    <property type="entry name" value="Class I glutamine amidotransferase-like"/>
    <property type="match status" value="1"/>
</dbReference>
<protein>
    <recommendedName>
        <fullName evidence="1">ThuA-like domain-containing protein</fullName>
    </recommendedName>
</protein>
<gene>
    <name evidence="2" type="ORF">SAMN05421684_4524</name>
</gene>
<keyword evidence="3" id="KW-1185">Reference proteome</keyword>
<feature type="domain" description="ThuA-like" evidence="1">
    <location>
        <begin position="9"/>
        <end position="222"/>
    </location>
</feature>
<name>A0A1H3S3Y6_9ACTN</name>
<dbReference type="PANTHER" id="PTHR40469">
    <property type="entry name" value="SECRETED GLYCOSYL HYDROLASE"/>
    <property type="match status" value="1"/>
</dbReference>
<dbReference type="InterPro" id="IPR029062">
    <property type="entry name" value="Class_I_gatase-like"/>
</dbReference>
<dbReference type="OrthoDB" id="9785923at2"/>
<dbReference type="STRING" id="137265.SAMN05421684_4524"/>
<dbReference type="InterPro" id="IPR029010">
    <property type="entry name" value="ThuA-like"/>
</dbReference>
<reference evidence="3" key="1">
    <citation type="submission" date="2016-10" db="EMBL/GenBank/DDBJ databases">
        <authorList>
            <person name="Varghese N."/>
            <person name="Submissions S."/>
        </authorList>
    </citation>
    <scope>NUCLEOTIDE SEQUENCE [LARGE SCALE GENOMIC DNA]</scope>
    <source>
        <strain evidence="3">DSM 44718</strain>
    </source>
</reference>
<sequence length="226" mass="25186">MSRMSDNRRALVVRGGWDGHVPVEATDGFVPFLREQGFQVDISETLDVYADPTALTGLDLIVQCWTMGTATDAQIDGLIGAVRSGTGFAGWHGGIVDSFRSSTRYLQMTGGQFAEHPDNFVDYEVEVVPERAEHPIVVGLPAKWSLHTEQYWMLTDELSDVLATTRFRATADTAWRDDVVVPAVWTRQWGQGRIFVSTVGHKLEDLDHPDVRTLTERGLLWAARQA</sequence>